<name>A0A2B7JKR9_CUTAC</name>
<evidence type="ECO:0000313" key="3">
    <source>
        <dbReference type="EMBL" id="PGF32030.1"/>
    </source>
</evidence>
<dbReference type="EMBL" id="MVCE01000006">
    <property type="protein sequence ID" value="PGF32030.1"/>
    <property type="molecule type" value="Genomic_DNA"/>
</dbReference>
<evidence type="ECO:0000313" key="2">
    <source>
        <dbReference type="EMBL" id="AXM05799.1"/>
    </source>
</evidence>
<dbReference type="EMBL" id="CP031442">
    <property type="protein sequence ID" value="AXM05799.1"/>
    <property type="molecule type" value="Genomic_DNA"/>
</dbReference>
<evidence type="ECO:0008006" key="6">
    <source>
        <dbReference type="Google" id="ProtNLM"/>
    </source>
</evidence>
<dbReference type="Proteomes" id="UP000256621">
    <property type="component" value="Chromosome"/>
</dbReference>
<dbReference type="GeneID" id="92857365"/>
<organism evidence="3 4">
    <name type="scientific">Cutibacterium acnes</name>
    <name type="common">Propionibacterium acnes</name>
    <dbReference type="NCBI Taxonomy" id="1747"/>
    <lineage>
        <taxon>Bacteria</taxon>
        <taxon>Bacillati</taxon>
        <taxon>Actinomycetota</taxon>
        <taxon>Actinomycetes</taxon>
        <taxon>Propionibacteriales</taxon>
        <taxon>Propionibacteriaceae</taxon>
        <taxon>Cutibacterium</taxon>
    </lineage>
</organism>
<dbReference type="Proteomes" id="UP000226191">
    <property type="component" value="Unassembled WGS sequence"/>
</dbReference>
<evidence type="ECO:0000313" key="4">
    <source>
        <dbReference type="Proteomes" id="UP000226191"/>
    </source>
</evidence>
<evidence type="ECO:0000256" key="1">
    <source>
        <dbReference type="SAM" id="MobiDB-lite"/>
    </source>
</evidence>
<reference evidence="2 5" key="2">
    <citation type="submission" date="2018-08" db="EMBL/GenBank/DDBJ databases">
        <title>Genome sequencing of Cutibacterium acnes KCOM 1315.</title>
        <authorList>
            <person name="Kook J.-K."/>
            <person name="Park S.-N."/>
            <person name="Lim Y.K."/>
        </authorList>
    </citation>
    <scope>NUCLEOTIDE SEQUENCE [LARGE SCALE GENOMIC DNA]</scope>
    <source>
        <strain evidence="2 5">KCOM 1315</strain>
    </source>
</reference>
<dbReference type="AlphaFoldDB" id="A0A2B7JKR9"/>
<feature type="region of interest" description="Disordered" evidence="1">
    <location>
        <begin position="1"/>
        <end position="56"/>
    </location>
</feature>
<proteinExistence type="predicted"/>
<reference evidence="3 4" key="1">
    <citation type="submission" date="2017-02" db="EMBL/GenBank/DDBJ databases">
        <title>Prevalence of linear plasmids in Cutibacterium acnes isolates obtained from cancerous prostatic tissue.</title>
        <authorList>
            <person name="Davidsson S."/>
            <person name="Bruggemann H."/>
        </authorList>
    </citation>
    <scope>NUCLEOTIDE SEQUENCE [LARGE SCALE GENOMIC DNA]</scope>
    <source>
        <strain evidence="3 4">11-78</strain>
    </source>
</reference>
<dbReference type="OrthoDB" id="3825678at2"/>
<gene>
    <name evidence="3" type="ORF">B1B09_11225</name>
    <name evidence="2" type="ORF">DXN06_00405</name>
</gene>
<accession>A0A2B7JKR9</accession>
<protein>
    <recommendedName>
        <fullName evidence="6">Cobyrinic acid a,c-diamide synthase</fullName>
    </recommendedName>
</protein>
<dbReference type="OMA" id="ENAGEHQ"/>
<evidence type="ECO:0000313" key="5">
    <source>
        <dbReference type="Proteomes" id="UP000256621"/>
    </source>
</evidence>
<dbReference type="RefSeq" id="WP_002516502.1">
    <property type="nucleotide sequence ID" value="NZ_AP019664.1"/>
</dbReference>
<sequence length="121" mass="13231">MPRRVSLPGANELFRPTVGSHEPQSVEVPQQSKAHRARKTSQDATSRGKHAGSGRVRHDEKITVYVSTEELIALETARLTMRSQGINADRGRIVRASVAMALADFEENGEDSALAHLLTTD</sequence>